<sequence length="308" mass="35817">MLQYFLKKRLKKHDSNNNLKVESLVLGHLLGLKALNCESSGVGNDKPHNIVVSLTSYNKRIYDVYLCIESLYQQSLRADAIVLWLSLRDFPDRRLPEILRKQQARGLQIHFVENDFGPYMKYMYAFDMFPNSLIVTVDDDVLYPSDTIDLLYQSYLRAPSHIHCHRAHKILLNGKGELKPYESWRSYGLNSEPSPFLFATGMAGVLYPPDSLHEDAFNSKKFMELCPAADDVWLKAMSLLRGKYVTRVPDYRYWRERFLTIQGSQIQQLKEINLRGTGGNDCKIKRVFSEYQLLDYLQERNQPVLSPH</sequence>
<evidence type="ECO:0008006" key="3">
    <source>
        <dbReference type="Google" id="ProtNLM"/>
    </source>
</evidence>
<evidence type="ECO:0000313" key="2">
    <source>
        <dbReference type="Proteomes" id="UP001055658"/>
    </source>
</evidence>
<protein>
    <recommendedName>
        <fullName evidence="3">Glycosyltransferase</fullName>
    </recommendedName>
</protein>
<dbReference type="InterPro" id="IPR029044">
    <property type="entry name" value="Nucleotide-diphossugar_trans"/>
</dbReference>
<proteinExistence type="predicted"/>
<organism evidence="1 2">
    <name type="scientific">Microbulbifer variabilis</name>
    <dbReference type="NCBI Taxonomy" id="266805"/>
    <lineage>
        <taxon>Bacteria</taxon>
        <taxon>Pseudomonadati</taxon>
        <taxon>Pseudomonadota</taxon>
        <taxon>Gammaproteobacteria</taxon>
        <taxon>Cellvibrionales</taxon>
        <taxon>Microbulbiferaceae</taxon>
        <taxon>Microbulbifer</taxon>
    </lineage>
</organism>
<name>A0ABY4V9D7_9GAMM</name>
<dbReference type="RefSeq" id="WP_252083295.1">
    <property type="nucleotide sequence ID" value="NZ_CP092418.1"/>
</dbReference>
<reference evidence="1" key="1">
    <citation type="submission" date="2022-02" db="EMBL/GenBank/DDBJ databases">
        <title>Coral-associated bacteria.</title>
        <authorList>
            <person name="Tang K."/>
            <person name="Wang X."/>
        </authorList>
    </citation>
    <scope>NUCLEOTIDE SEQUENCE</scope>
    <source>
        <strain evidence="1">SCSIO 43006</strain>
    </source>
</reference>
<dbReference type="Proteomes" id="UP001055658">
    <property type="component" value="Chromosome"/>
</dbReference>
<gene>
    <name evidence="1" type="ORF">MJO52_17780</name>
</gene>
<keyword evidence="2" id="KW-1185">Reference proteome</keyword>
<dbReference type="SUPFAM" id="SSF53448">
    <property type="entry name" value="Nucleotide-diphospho-sugar transferases"/>
    <property type="match status" value="1"/>
</dbReference>
<dbReference type="EMBL" id="CP092418">
    <property type="protein sequence ID" value="USD20890.1"/>
    <property type="molecule type" value="Genomic_DNA"/>
</dbReference>
<accession>A0ABY4V9D7</accession>
<evidence type="ECO:0000313" key="1">
    <source>
        <dbReference type="EMBL" id="USD20890.1"/>
    </source>
</evidence>